<dbReference type="InterPro" id="IPR031304">
    <property type="entry name" value="SLT_2"/>
</dbReference>
<accession>A0A931WNX5</accession>
<dbReference type="SUPFAM" id="SSF53955">
    <property type="entry name" value="Lysozyme-like"/>
    <property type="match status" value="1"/>
</dbReference>
<dbReference type="Proteomes" id="UP000724148">
    <property type="component" value="Unassembled WGS sequence"/>
</dbReference>
<evidence type="ECO:0000259" key="1">
    <source>
        <dbReference type="Pfam" id="PF13406"/>
    </source>
</evidence>
<dbReference type="Pfam" id="PF13406">
    <property type="entry name" value="SLT_2"/>
    <property type="match status" value="1"/>
</dbReference>
<dbReference type="AlphaFoldDB" id="A0A931WNX5"/>
<dbReference type="InterPro" id="IPR023346">
    <property type="entry name" value="Lysozyme-like_dom_sf"/>
</dbReference>
<dbReference type="Gene3D" id="1.10.8.350">
    <property type="entry name" value="Bacterial muramidase"/>
    <property type="match status" value="1"/>
</dbReference>
<reference evidence="2" key="1">
    <citation type="submission" date="2020-07" db="EMBL/GenBank/DDBJ databases">
        <title>Huge and variable diversity of episymbiotic CPR bacteria and DPANN archaea in groundwater ecosystems.</title>
        <authorList>
            <person name="He C.Y."/>
            <person name="Keren R."/>
            <person name="Whittaker M."/>
            <person name="Farag I.F."/>
            <person name="Doudna J."/>
            <person name="Cate J.H.D."/>
            <person name="Banfield J.F."/>
        </authorList>
    </citation>
    <scope>NUCLEOTIDE SEQUENCE</scope>
    <source>
        <strain evidence="2">NC_groundwater_193_Ag_S-0.1um_51_7</strain>
    </source>
</reference>
<evidence type="ECO:0000313" key="2">
    <source>
        <dbReference type="EMBL" id="MBI2097103.1"/>
    </source>
</evidence>
<evidence type="ECO:0000313" key="3">
    <source>
        <dbReference type="Proteomes" id="UP000724148"/>
    </source>
</evidence>
<sequence>MTAEDALKYTKLASDRVGIRQAFLLALLEVETGRQFENGQITVGSNIGTGNWRTDMYECYRNLGRYSAAEAQKNAFFKITADLGLDPDRMPVSRKPNYGCGGAMGPAQFIPTTWLLFSSRVAQLVGKSIANPWIVEDAFTAAATFLGDSGAASRTKAGEIAAARTYISGNPNCPSRGSARYACLSYANRVYSLSQDIEAAL</sequence>
<comment type="caution">
    <text evidence="2">The sequence shown here is derived from an EMBL/GenBank/DDBJ whole genome shotgun (WGS) entry which is preliminary data.</text>
</comment>
<dbReference type="EMBL" id="JACOZA010000080">
    <property type="protein sequence ID" value="MBI2097103.1"/>
    <property type="molecule type" value="Genomic_DNA"/>
</dbReference>
<name>A0A931WNX5_9BACT</name>
<organism evidence="2 3">
    <name type="scientific">Candidatus Sungiibacteriota bacterium</name>
    <dbReference type="NCBI Taxonomy" id="2750080"/>
    <lineage>
        <taxon>Bacteria</taxon>
        <taxon>Candidatus Sungiibacteriota</taxon>
    </lineage>
</organism>
<protein>
    <submittedName>
        <fullName evidence="2">Lytic murein transglycosylase</fullName>
    </submittedName>
</protein>
<gene>
    <name evidence="2" type="ORF">HYT40_03085</name>
</gene>
<proteinExistence type="predicted"/>
<feature type="domain" description="Transglycosylase SLT" evidence="1">
    <location>
        <begin position="12"/>
        <end position="153"/>
    </location>
</feature>